<feature type="non-terminal residue" evidence="5">
    <location>
        <position position="1"/>
    </location>
</feature>
<accession>S8CMP0</accession>
<reference evidence="5 6" key="1">
    <citation type="journal article" date="2013" name="BMC Genomics">
        <title>The miniature genome of a carnivorous plant Genlisea aurea contains a low number of genes and short non-coding sequences.</title>
        <authorList>
            <person name="Leushkin E.V."/>
            <person name="Sutormin R.A."/>
            <person name="Nabieva E.R."/>
            <person name="Penin A.A."/>
            <person name="Kondrashov A.S."/>
            <person name="Logacheva M.D."/>
        </authorList>
    </citation>
    <scope>NUCLEOTIDE SEQUENCE [LARGE SCALE GENOMIC DNA]</scope>
</reference>
<evidence type="ECO:0000313" key="6">
    <source>
        <dbReference type="Proteomes" id="UP000015453"/>
    </source>
</evidence>
<feature type="active site" description="Nucleophile" evidence="3">
    <location>
        <position position="88"/>
    </location>
</feature>
<dbReference type="Gene3D" id="2.60.120.200">
    <property type="match status" value="1"/>
</dbReference>
<dbReference type="GO" id="GO:0042546">
    <property type="term" value="P:cell wall biogenesis"/>
    <property type="evidence" value="ECO:0007669"/>
    <property type="project" value="InterPro"/>
</dbReference>
<dbReference type="SUPFAM" id="SSF49899">
    <property type="entry name" value="Concanavalin A-like lectins/glucanases"/>
    <property type="match status" value="1"/>
</dbReference>
<keyword evidence="2" id="KW-0326">Glycosidase</keyword>
<keyword evidence="6" id="KW-1185">Reference proteome</keyword>
<dbReference type="GO" id="GO:0004553">
    <property type="term" value="F:hydrolase activity, hydrolyzing O-glycosyl compounds"/>
    <property type="evidence" value="ECO:0007669"/>
    <property type="project" value="InterPro"/>
</dbReference>
<dbReference type="PIRSF" id="PIRSF005604">
    <property type="entry name" value="XET"/>
    <property type="match status" value="1"/>
</dbReference>
<sequence>AAAFNVSTVAFAGSFTPLFGESNVFRSPDDRSLQIHLNQYTGSGFRSSNLYDHGFFSSKIKLPSPDYTAGIVVAFYLTNGDMFRAHDELDFEFLGNVRGKPWSFQTNMYGNGSTSRGREERYHLWFDPSHELHSYSILWTTKKIIFFVDDVPIREITKKVEMGGDFPAKPMALYATVWDASSWATSGGKYKVNYKYAPFVVEFSDLVLHGCISDPLEEVVGTAPQNSCDDVGDIADIKPKQRAAMNKFRLTYMYYCYCYHDLRYSTPLPECVIDAAEKRLFSESGEVSVQERQRRQRRWKKAA</sequence>
<protein>
    <submittedName>
        <fullName evidence="5">Xyloglucan endotransglucosylase/hydrolase 14</fullName>
    </submittedName>
</protein>
<dbReference type="AlphaFoldDB" id="S8CMP0"/>
<feature type="non-terminal residue" evidence="5">
    <location>
        <position position="303"/>
    </location>
</feature>
<organism evidence="5 6">
    <name type="scientific">Genlisea aurea</name>
    <dbReference type="NCBI Taxonomy" id="192259"/>
    <lineage>
        <taxon>Eukaryota</taxon>
        <taxon>Viridiplantae</taxon>
        <taxon>Streptophyta</taxon>
        <taxon>Embryophyta</taxon>
        <taxon>Tracheophyta</taxon>
        <taxon>Spermatophyta</taxon>
        <taxon>Magnoliopsida</taxon>
        <taxon>eudicotyledons</taxon>
        <taxon>Gunneridae</taxon>
        <taxon>Pentapetalae</taxon>
        <taxon>asterids</taxon>
        <taxon>lamiids</taxon>
        <taxon>Lamiales</taxon>
        <taxon>Lentibulariaceae</taxon>
        <taxon>Genlisea</taxon>
    </lineage>
</organism>
<gene>
    <name evidence="5" type="ORF">M569_06789</name>
</gene>
<dbReference type="InterPro" id="IPR000757">
    <property type="entry name" value="Beta-glucanase-like"/>
</dbReference>
<feature type="active site" description="Proton donor" evidence="3">
    <location>
        <position position="92"/>
    </location>
</feature>
<dbReference type="InterPro" id="IPR044791">
    <property type="entry name" value="Beta-glucanase/XTH"/>
</dbReference>
<evidence type="ECO:0000256" key="1">
    <source>
        <dbReference type="ARBA" id="ARBA00022801"/>
    </source>
</evidence>
<keyword evidence="1 5" id="KW-0378">Hydrolase</keyword>
<name>S8CMP0_9LAMI</name>
<feature type="domain" description="GH16" evidence="4">
    <location>
        <begin position="1"/>
        <end position="203"/>
    </location>
</feature>
<evidence type="ECO:0000256" key="2">
    <source>
        <dbReference type="ARBA" id="ARBA00023295"/>
    </source>
</evidence>
<comment type="caution">
    <text evidence="5">The sequence shown here is derived from an EMBL/GenBank/DDBJ whole genome shotgun (WGS) entry which is preliminary data.</text>
</comment>
<proteinExistence type="predicted"/>
<dbReference type="InterPro" id="IPR016455">
    <property type="entry name" value="XTH"/>
</dbReference>
<evidence type="ECO:0000256" key="3">
    <source>
        <dbReference type="PIRSR" id="PIRSR005604-1"/>
    </source>
</evidence>
<dbReference type="EMBL" id="AUSU01002833">
    <property type="protein sequence ID" value="EPS67980.1"/>
    <property type="molecule type" value="Genomic_DNA"/>
</dbReference>
<evidence type="ECO:0000313" key="5">
    <source>
        <dbReference type="EMBL" id="EPS67980.1"/>
    </source>
</evidence>
<evidence type="ECO:0000259" key="4">
    <source>
        <dbReference type="PROSITE" id="PS51762"/>
    </source>
</evidence>
<dbReference type="Pfam" id="PF00722">
    <property type="entry name" value="Glyco_hydro_16"/>
    <property type="match status" value="1"/>
</dbReference>
<dbReference type="PROSITE" id="PS51762">
    <property type="entry name" value="GH16_2"/>
    <property type="match status" value="1"/>
</dbReference>
<dbReference type="OrthoDB" id="4781at2759"/>
<dbReference type="InterPro" id="IPR013320">
    <property type="entry name" value="ConA-like_dom_sf"/>
</dbReference>
<dbReference type="GO" id="GO:0010411">
    <property type="term" value="P:xyloglucan metabolic process"/>
    <property type="evidence" value="ECO:0007669"/>
    <property type="project" value="InterPro"/>
</dbReference>
<dbReference type="GO" id="GO:0016762">
    <property type="term" value="F:xyloglucan:xyloglucosyl transferase activity"/>
    <property type="evidence" value="ECO:0007669"/>
    <property type="project" value="InterPro"/>
</dbReference>
<dbReference type="PANTHER" id="PTHR31062">
    <property type="entry name" value="XYLOGLUCAN ENDOTRANSGLUCOSYLASE/HYDROLASE PROTEIN 8-RELATED"/>
    <property type="match status" value="1"/>
</dbReference>
<dbReference type="Proteomes" id="UP000015453">
    <property type="component" value="Unassembled WGS sequence"/>
</dbReference>